<name>A0A098ECJ8_9ZZZZ</name>
<dbReference type="EMBL" id="CCXY01000401">
    <property type="protein sequence ID" value="CEG13738.1"/>
    <property type="molecule type" value="Genomic_DNA"/>
</dbReference>
<dbReference type="InterPro" id="IPR011518">
    <property type="entry name" value="Transposase_36"/>
</dbReference>
<reference evidence="1" key="1">
    <citation type="submission" date="2014-09" db="EMBL/GenBank/DDBJ databases">
        <authorList>
            <person name="Probst J Alexander"/>
        </authorList>
    </citation>
    <scope>NUCLEOTIDE SEQUENCE</scope>
</reference>
<accession>A0A098ECJ8</accession>
<proteinExistence type="predicted"/>
<protein>
    <submittedName>
        <fullName evidence="1">Transposase</fullName>
    </submittedName>
</protein>
<organism evidence="1">
    <name type="scientific">groundwater metagenome</name>
    <dbReference type="NCBI Taxonomy" id="717931"/>
    <lineage>
        <taxon>unclassified sequences</taxon>
        <taxon>metagenomes</taxon>
        <taxon>ecological metagenomes</taxon>
    </lineage>
</organism>
<dbReference type="Pfam" id="PF07592">
    <property type="entry name" value="DDE_Tnp_ISAZ013"/>
    <property type="match status" value="1"/>
</dbReference>
<dbReference type="AlphaFoldDB" id="A0A098ECJ8"/>
<sequence>MEINLQKLSDETHLSITVCHYPPGTSKWNKIEHRMFSFISMNWKGVPLVDYETVINLISSTKTKMGLEIMALLDTEDYETGIKISDDQMKELNLTFHETNPEWNYTILPKQQK</sequence>
<evidence type="ECO:0000313" key="1">
    <source>
        <dbReference type="EMBL" id="CEG13738.1"/>
    </source>
</evidence>
<gene>
    <name evidence="1" type="ORF">MSIBF_A460002</name>
</gene>